<evidence type="ECO:0000313" key="2">
    <source>
        <dbReference type="Proteomes" id="UP000008553"/>
    </source>
</evidence>
<comment type="caution">
    <text evidence="1">The sequence shown here is derived from an EMBL/GenBank/DDBJ whole genome shotgun (WGS) entry which is preliminary data.</text>
</comment>
<dbReference type="Proteomes" id="UP000008553">
    <property type="component" value="Unassembled WGS sequence"/>
</dbReference>
<feature type="non-terminal residue" evidence="1">
    <location>
        <position position="1"/>
    </location>
</feature>
<dbReference type="EMBL" id="AABL01002123">
    <property type="protein sequence ID" value="EAA18521.1"/>
    <property type="molecule type" value="Genomic_DNA"/>
</dbReference>
<dbReference type="PaxDb" id="73239-Q7RB25"/>
<proteinExistence type="predicted"/>
<protein>
    <submittedName>
        <fullName evidence="1">Uncharacterized protein</fullName>
    </submittedName>
</protein>
<keyword evidence="2" id="KW-1185">Reference proteome</keyword>
<accession>Q7RB25</accession>
<evidence type="ECO:0000313" key="1">
    <source>
        <dbReference type="EMBL" id="EAA18521.1"/>
    </source>
</evidence>
<gene>
    <name evidence="1" type="ORF">PY06323</name>
</gene>
<reference evidence="1 2" key="1">
    <citation type="journal article" date="2002" name="Nature">
        <title>Genome sequence and comparative analysis of the model rodent malaria parasite Plasmodium yoelii yoelii.</title>
        <authorList>
            <person name="Carlton J.M."/>
            <person name="Angiuoli S.V."/>
            <person name="Suh B.B."/>
            <person name="Kooij T.W."/>
            <person name="Pertea M."/>
            <person name="Silva J.C."/>
            <person name="Ermolaeva M.D."/>
            <person name="Allen J.E."/>
            <person name="Selengut J.D."/>
            <person name="Koo H.L."/>
            <person name="Peterson J.D."/>
            <person name="Pop M."/>
            <person name="Kosack D.S."/>
            <person name="Shumway M.F."/>
            <person name="Bidwell S.L."/>
            <person name="Shallom S.J."/>
            <person name="van Aken S.E."/>
            <person name="Riedmuller S.B."/>
            <person name="Feldblyum T.V."/>
            <person name="Cho J.K."/>
            <person name="Quackenbush J."/>
            <person name="Sedegah M."/>
            <person name="Shoaibi A."/>
            <person name="Cummings L.M."/>
            <person name="Florens L."/>
            <person name="Yates J.R."/>
            <person name="Raine J.D."/>
            <person name="Sinden R.E."/>
            <person name="Harris M.A."/>
            <person name="Cunningham D.A."/>
            <person name="Preiser P.R."/>
            <person name="Bergman L.W."/>
            <person name="Vaidya A.B."/>
            <person name="van Lin L.H."/>
            <person name="Janse C.J."/>
            <person name="Waters A.P."/>
            <person name="Smith H.O."/>
            <person name="White O.R."/>
            <person name="Salzberg S.L."/>
            <person name="Venter J.C."/>
            <person name="Fraser C.M."/>
            <person name="Hoffman S.L."/>
            <person name="Gardner M.J."/>
            <person name="Carucci D.J."/>
        </authorList>
    </citation>
    <scope>NUCLEOTIDE SEQUENCE [LARGE SCALE GENOMIC DNA]</scope>
    <source>
        <strain evidence="1 2">17XNL</strain>
    </source>
</reference>
<organism evidence="1 2">
    <name type="scientific">Plasmodium yoelii yoelii</name>
    <dbReference type="NCBI Taxonomy" id="73239"/>
    <lineage>
        <taxon>Eukaryota</taxon>
        <taxon>Sar</taxon>
        <taxon>Alveolata</taxon>
        <taxon>Apicomplexa</taxon>
        <taxon>Aconoidasida</taxon>
        <taxon>Haemosporida</taxon>
        <taxon>Plasmodiidae</taxon>
        <taxon>Plasmodium</taxon>
        <taxon>Plasmodium (Vinckeia)</taxon>
    </lineage>
</organism>
<name>Q7RB25_PLAYO</name>
<sequence length="14" mass="1700">IYTFDQKCIKKLSI</sequence>
<dbReference type="InParanoid" id="Q7RB25"/>